<evidence type="ECO:0000256" key="6">
    <source>
        <dbReference type="PROSITE-ProRule" id="PRU00176"/>
    </source>
</evidence>
<dbReference type="EMBL" id="JAUTDP010000009">
    <property type="protein sequence ID" value="KAK3396100.1"/>
    <property type="molecule type" value="Genomic_DNA"/>
</dbReference>
<dbReference type="InterPro" id="IPR000504">
    <property type="entry name" value="RRM_dom"/>
</dbReference>
<feature type="region of interest" description="Disordered" evidence="7">
    <location>
        <begin position="389"/>
        <end position="424"/>
    </location>
</feature>
<sequence length="661" mass="73194">MPSIVNNEMATHDDESSLSFSTESSIDNGGGAQNNTPSDASEYEGINEYPTSITPKRASQSYSVGTPSATTPQLTLKLRRSVTFVEPDPPARENSRITYTMVKNTPPSTPKEDSFDAQYVYPPSACVFVANLPEAREDDDLRAAVTKEFSFFGYVYVKIRRDPSNMPFAFCQYTDDAHAQEAVTNGKGIMILGRPCRTEMVKANRTYAIYRRDQEHMTVHQAFRMLEPYGELSKCYLLSAETQEELNLPTTVIAAFKVFDPTRDMGALAKANPDYRIVPYDESKQSITPPRDANKEFARQYEIDLRTIYVAHMPHDVDEPELEDLFGQVGTINKCTIVRKDVPSYNGSRATHYAFVEYEHFGAPDEALKRFRGYNLRGHILKVERKTPKSVRRMVSSPLTDRFPTSNDAYSRGSRTPTTPSRGSFALKSAMKRSSVPNLATFDTESAPKFPVDSSGGSPTQRTIPHAAHGVHLMNGHTGKDDLALNTSTEPLAVKPVKSMPNLGAHGAPGDAILPNGSHAGFFQRHSGKGVHGENFPDHQFSRLPYNTADVNGRPVHPIQPYPIQSLDHPHRGYPHVGYVPGWDQHTYMTGIPGAGPVLPPNVQQAPPSLVMHNWTPEVAPPIPIEAVPRGFVHSHFAYHPVTGQHCAVWTPAASQYPSVY</sequence>
<feature type="compositionally biased region" description="Polar residues" evidence="7">
    <location>
        <begin position="397"/>
        <end position="422"/>
    </location>
</feature>
<evidence type="ECO:0000256" key="2">
    <source>
        <dbReference type="ARBA" id="ARBA00022664"/>
    </source>
</evidence>
<dbReference type="SUPFAM" id="SSF54928">
    <property type="entry name" value="RNA-binding domain, RBD"/>
    <property type="match status" value="2"/>
</dbReference>
<keyword evidence="3" id="KW-0677">Repeat</keyword>
<dbReference type="PANTHER" id="PTHR23003">
    <property type="entry name" value="RNA RECOGNITION MOTIF RRM DOMAIN CONTAINING PROTEIN"/>
    <property type="match status" value="1"/>
</dbReference>
<accession>A0AAE0UA11</accession>
<reference evidence="9" key="2">
    <citation type="submission" date="2023-07" db="EMBL/GenBank/DDBJ databases">
        <authorList>
            <consortium name="Lawrence Berkeley National Laboratory"/>
            <person name="Haridas S."/>
            <person name="Hensen N."/>
            <person name="Bonometti L."/>
            <person name="Westerberg I."/>
            <person name="Brannstrom I.O."/>
            <person name="Guillou S."/>
            <person name="Cros-Aarteil S."/>
            <person name="Calhoun S."/>
            <person name="Kuo A."/>
            <person name="Mondo S."/>
            <person name="Pangilinan J."/>
            <person name="Riley R."/>
            <person name="LaButti K."/>
            <person name="Andreopoulos B."/>
            <person name="Lipzen A."/>
            <person name="Chen C."/>
            <person name="Yanf M."/>
            <person name="Daum C."/>
            <person name="Ng V."/>
            <person name="Clum A."/>
            <person name="Steindorff A."/>
            <person name="Ohm R."/>
            <person name="Martin F."/>
            <person name="Silar P."/>
            <person name="Natvig D."/>
            <person name="Lalanne C."/>
            <person name="Gautier V."/>
            <person name="Ament-velasquez S.L."/>
            <person name="Kruys A."/>
            <person name="Hutchinson M.I."/>
            <person name="Powell A.J."/>
            <person name="Barry K."/>
            <person name="Miller A.N."/>
            <person name="Grigoriev I.V."/>
            <person name="Debuchy R."/>
            <person name="Gladieux P."/>
            <person name="Thoren M.H."/>
            <person name="Johannesson H."/>
        </authorList>
    </citation>
    <scope>NUCLEOTIDE SEQUENCE</scope>
    <source>
        <strain evidence="9">FGSC 1904</strain>
    </source>
</reference>
<dbReference type="AlphaFoldDB" id="A0AAE0UA11"/>
<feature type="domain" description="RRM" evidence="8">
    <location>
        <begin position="306"/>
        <end position="388"/>
    </location>
</feature>
<feature type="domain" description="RRM" evidence="8">
    <location>
        <begin position="125"/>
        <end position="203"/>
    </location>
</feature>
<reference evidence="9" key="1">
    <citation type="journal article" date="2023" name="Mol. Phylogenet. Evol.">
        <title>Genome-scale phylogeny and comparative genomics of the fungal order Sordariales.</title>
        <authorList>
            <person name="Hensen N."/>
            <person name="Bonometti L."/>
            <person name="Westerberg I."/>
            <person name="Brannstrom I.O."/>
            <person name="Guillou S."/>
            <person name="Cros-Aarteil S."/>
            <person name="Calhoun S."/>
            <person name="Haridas S."/>
            <person name="Kuo A."/>
            <person name="Mondo S."/>
            <person name="Pangilinan J."/>
            <person name="Riley R."/>
            <person name="LaButti K."/>
            <person name="Andreopoulos B."/>
            <person name="Lipzen A."/>
            <person name="Chen C."/>
            <person name="Yan M."/>
            <person name="Daum C."/>
            <person name="Ng V."/>
            <person name="Clum A."/>
            <person name="Steindorff A."/>
            <person name="Ohm R.A."/>
            <person name="Martin F."/>
            <person name="Silar P."/>
            <person name="Natvig D.O."/>
            <person name="Lalanne C."/>
            <person name="Gautier V."/>
            <person name="Ament-Velasquez S.L."/>
            <person name="Kruys A."/>
            <person name="Hutchinson M.I."/>
            <person name="Powell A.J."/>
            <person name="Barry K."/>
            <person name="Miller A.N."/>
            <person name="Grigoriev I.V."/>
            <person name="Debuchy R."/>
            <person name="Gladieux P."/>
            <person name="Hiltunen Thoren M."/>
            <person name="Johannesson H."/>
        </authorList>
    </citation>
    <scope>NUCLEOTIDE SEQUENCE</scope>
    <source>
        <strain evidence="9">FGSC 1904</strain>
    </source>
</reference>
<dbReference type="PROSITE" id="PS50102">
    <property type="entry name" value="RRM"/>
    <property type="match status" value="2"/>
</dbReference>
<dbReference type="PANTHER" id="PTHR23003:SF62">
    <property type="entry name" value="SERINE_ARGININE (SR)-TYPE SHUTTLING MRNA BINDING PROTEIN NPL3"/>
    <property type="match status" value="1"/>
</dbReference>
<dbReference type="Gene3D" id="3.30.70.330">
    <property type="match status" value="2"/>
</dbReference>
<name>A0AAE0UA11_SORBR</name>
<evidence type="ECO:0000256" key="4">
    <source>
        <dbReference type="ARBA" id="ARBA00022884"/>
    </source>
</evidence>
<dbReference type="GO" id="GO:0006397">
    <property type="term" value="P:mRNA processing"/>
    <property type="evidence" value="ECO:0007669"/>
    <property type="project" value="UniProtKB-KW"/>
</dbReference>
<protein>
    <recommendedName>
        <fullName evidence="8">RRM domain-containing protein</fullName>
    </recommendedName>
</protein>
<dbReference type="GO" id="GO:0003729">
    <property type="term" value="F:mRNA binding"/>
    <property type="evidence" value="ECO:0007669"/>
    <property type="project" value="TreeGrafter"/>
</dbReference>
<dbReference type="Pfam" id="PF00076">
    <property type="entry name" value="RRM_1"/>
    <property type="match status" value="2"/>
</dbReference>
<comment type="subcellular location">
    <subcellularLocation>
        <location evidence="1">Nucleus</location>
    </subcellularLocation>
</comment>
<dbReference type="Proteomes" id="UP001281003">
    <property type="component" value="Unassembled WGS sequence"/>
</dbReference>
<dbReference type="InterPro" id="IPR034352">
    <property type="entry name" value="Rim4_RRM1"/>
</dbReference>
<evidence type="ECO:0000256" key="7">
    <source>
        <dbReference type="SAM" id="MobiDB-lite"/>
    </source>
</evidence>
<evidence type="ECO:0000256" key="3">
    <source>
        <dbReference type="ARBA" id="ARBA00022737"/>
    </source>
</evidence>
<comment type="caution">
    <text evidence="9">The sequence shown here is derived from an EMBL/GenBank/DDBJ whole genome shotgun (WGS) entry which is preliminary data.</text>
</comment>
<dbReference type="SMART" id="SM00360">
    <property type="entry name" value="RRM"/>
    <property type="match status" value="2"/>
</dbReference>
<keyword evidence="2" id="KW-0507">mRNA processing</keyword>
<evidence type="ECO:0000313" key="9">
    <source>
        <dbReference type="EMBL" id="KAK3396100.1"/>
    </source>
</evidence>
<dbReference type="InterPro" id="IPR035979">
    <property type="entry name" value="RBD_domain_sf"/>
</dbReference>
<keyword evidence="4 6" id="KW-0694">RNA-binding</keyword>
<evidence type="ECO:0000259" key="8">
    <source>
        <dbReference type="PROSITE" id="PS50102"/>
    </source>
</evidence>
<evidence type="ECO:0000256" key="1">
    <source>
        <dbReference type="ARBA" id="ARBA00004123"/>
    </source>
</evidence>
<keyword evidence="5" id="KW-0539">Nucleus</keyword>
<dbReference type="InterPro" id="IPR012677">
    <property type="entry name" value="Nucleotide-bd_a/b_plait_sf"/>
</dbReference>
<dbReference type="InterPro" id="IPR050374">
    <property type="entry name" value="RRT5_SRSF_SR"/>
</dbReference>
<gene>
    <name evidence="9" type="ORF">B0T20DRAFT_394650</name>
</gene>
<feature type="region of interest" description="Disordered" evidence="7">
    <location>
        <begin position="1"/>
        <end position="72"/>
    </location>
</feature>
<dbReference type="CDD" id="cd00590">
    <property type="entry name" value="RRM_SF"/>
    <property type="match status" value="1"/>
</dbReference>
<dbReference type="CDD" id="cd12453">
    <property type="entry name" value="RRM1_RIM4_like"/>
    <property type="match status" value="1"/>
</dbReference>
<dbReference type="GO" id="GO:0005737">
    <property type="term" value="C:cytoplasm"/>
    <property type="evidence" value="ECO:0007669"/>
    <property type="project" value="TreeGrafter"/>
</dbReference>
<dbReference type="GO" id="GO:0005634">
    <property type="term" value="C:nucleus"/>
    <property type="evidence" value="ECO:0007669"/>
    <property type="project" value="UniProtKB-SubCell"/>
</dbReference>
<proteinExistence type="predicted"/>
<dbReference type="FunFam" id="3.30.70.330:FF:000736">
    <property type="entry name" value="Polyadenylate-binding protein, putative"/>
    <property type="match status" value="1"/>
</dbReference>
<evidence type="ECO:0000313" key="10">
    <source>
        <dbReference type="Proteomes" id="UP001281003"/>
    </source>
</evidence>
<feature type="compositionally biased region" description="Polar residues" evidence="7">
    <location>
        <begin position="49"/>
        <end position="72"/>
    </location>
</feature>
<evidence type="ECO:0000256" key="5">
    <source>
        <dbReference type="ARBA" id="ARBA00023242"/>
    </source>
</evidence>
<organism evidence="9 10">
    <name type="scientific">Sordaria brevicollis</name>
    <dbReference type="NCBI Taxonomy" id="83679"/>
    <lineage>
        <taxon>Eukaryota</taxon>
        <taxon>Fungi</taxon>
        <taxon>Dikarya</taxon>
        <taxon>Ascomycota</taxon>
        <taxon>Pezizomycotina</taxon>
        <taxon>Sordariomycetes</taxon>
        <taxon>Sordariomycetidae</taxon>
        <taxon>Sordariales</taxon>
        <taxon>Sordariaceae</taxon>
        <taxon>Sordaria</taxon>
    </lineage>
</organism>
<keyword evidence="10" id="KW-1185">Reference proteome</keyword>